<evidence type="ECO:0000313" key="8">
    <source>
        <dbReference type="EMBL" id="OBA28563.1"/>
    </source>
</evidence>
<name>A0A1B7TIL4_9ASCO</name>
<comment type="catalytic activity">
    <reaction evidence="1">
        <text>a phosphate monoester + H2O = an alcohol + phosphate</text>
        <dbReference type="Rhea" id="RHEA:15017"/>
        <dbReference type="ChEBI" id="CHEBI:15377"/>
        <dbReference type="ChEBI" id="CHEBI:30879"/>
        <dbReference type="ChEBI" id="CHEBI:43474"/>
        <dbReference type="ChEBI" id="CHEBI:67140"/>
        <dbReference type="EC" id="3.1.3.2"/>
    </reaction>
</comment>
<comment type="caution">
    <text evidence="8">The sequence shown here is derived from an EMBL/GenBank/DDBJ whole genome shotgun (WGS) entry which is preliminary data.</text>
</comment>
<feature type="active site" description="Proton donor" evidence="5">
    <location>
        <position position="339"/>
    </location>
</feature>
<evidence type="ECO:0000256" key="7">
    <source>
        <dbReference type="SAM" id="SignalP"/>
    </source>
</evidence>
<dbReference type="PIRSF" id="PIRSF000894">
    <property type="entry name" value="Acid_phosphatase"/>
    <property type="match status" value="1"/>
</dbReference>
<evidence type="ECO:0000256" key="3">
    <source>
        <dbReference type="ARBA" id="ARBA00022801"/>
    </source>
</evidence>
<dbReference type="Pfam" id="PF00328">
    <property type="entry name" value="His_Phos_2"/>
    <property type="match status" value="1"/>
</dbReference>
<reference evidence="9" key="1">
    <citation type="journal article" date="2016" name="Proc. Natl. Acad. Sci. U.S.A.">
        <title>Comparative genomics of biotechnologically important yeasts.</title>
        <authorList>
            <person name="Riley R."/>
            <person name="Haridas S."/>
            <person name="Wolfe K.H."/>
            <person name="Lopes M.R."/>
            <person name="Hittinger C.T."/>
            <person name="Goeker M."/>
            <person name="Salamov A.A."/>
            <person name="Wisecaver J.H."/>
            <person name="Long T.M."/>
            <person name="Calvey C.H."/>
            <person name="Aerts A.L."/>
            <person name="Barry K.W."/>
            <person name="Choi C."/>
            <person name="Clum A."/>
            <person name="Coughlan A.Y."/>
            <person name="Deshpande S."/>
            <person name="Douglass A.P."/>
            <person name="Hanson S.J."/>
            <person name="Klenk H.-P."/>
            <person name="LaButti K.M."/>
            <person name="Lapidus A."/>
            <person name="Lindquist E.A."/>
            <person name="Lipzen A.M."/>
            <person name="Meier-Kolthoff J.P."/>
            <person name="Ohm R.A."/>
            <person name="Otillar R.P."/>
            <person name="Pangilinan J.L."/>
            <person name="Peng Y."/>
            <person name="Rokas A."/>
            <person name="Rosa C.A."/>
            <person name="Scheuner C."/>
            <person name="Sibirny A.A."/>
            <person name="Slot J.C."/>
            <person name="Stielow J.B."/>
            <person name="Sun H."/>
            <person name="Kurtzman C.P."/>
            <person name="Blackwell M."/>
            <person name="Grigoriev I.V."/>
            <person name="Jeffries T.W."/>
        </authorList>
    </citation>
    <scope>NUCLEOTIDE SEQUENCE [LARGE SCALE GENOMIC DNA]</scope>
    <source>
        <strain evidence="9">NRRL Y-1626</strain>
    </source>
</reference>
<dbReference type="EMBL" id="LXPE01000003">
    <property type="protein sequence ID" value="OBA28563.1"/>
    <property type="molecule type" value="Genomic_DNA"/>
</dbReference>
<evidence type="ECO:0000256" key="2">
    <source>
        <dbReference type="ARBA" id="ARBA00012646"/>
    </source>
</evidence>
<dbReference type="EC" id="3.1.3.2" evidence="2"/>
<evidence type="ECO:0000256" key="1">
    <source>
        <dbReference type="ARBA" id="ARBA00000032"/>
    </source>
</evidence>
<keyword evidence="9" id="KW-1185">Reference proteome</keyword>
<keyword evidence="4" id="KW-0325">Glycoprotein</keyword>
<dbReference type="InterPro" id="IPR016274">
    <property type="entry name" value="Histidine_acid_Pase_euk"/>
</dbReference>
<keyword evidence="7" id="KW-0732">Signal</keyword>
<dbReference type="GO" id="GO:0003993">
    <property type="term" value="F:acid phosphatase activity"/>
    <property type="evidence" value="ECO:0007669"/>
    <property type="project" value="UniProtKB-EC"/>
</dbReference>
<dbReference type="SUPFAM" id="SSF53254">
    <property type="entry name" value="Phosphoglycerate mutase-like"/>
    <property type="match status" value="1"/>
</dbReference>
<accession>A0A1B7TIL4</accession>
<gene>
    <name evidence="8" type="ORF">HANVADRAFT_47236</name>
</gene>
<feature type="disulfide bond" evidence="6">
    <location>
        <begin position="409"/>
        <end position="417"/>
    </location>
</feature>
<dbReference type="CDD" id="cd07061">
    <property type="entry name" value="HP_HAP_like"/>
    <property type="match status" value="1"/>
</dbReference>
<feature type="disulfide bond" evidence="6">
    <location>
        <begin position="59"/>
        <end position="389"/>
    </location>
</feature>
<feature type="signal peptide" evidence="7">
    <location>
        <begin position="1"/>
        <end position="19"/>
    </location>
</feature>
<proteinExistence type="predicted"/>
<evidence type="ECO:0000256" key="6">
    <source>
        <dbReference type="PIRSR" id="PIRSR000894-2"/>
    </source>
</evidence>
<dbReference type="OrthoDB" id="6509975at2759"/>
<dbReference type="GO" id="GO:0009277">
    <property type="term" value="C:fungal-type cell wall"/>
    <property type="evidence" value="ECO:0007669"/>
    <property type="project" value="TreeGrafter"/>
</dbReference>
<evidence type="ECO:0000313" key="9">
    <source>
        <dbReference type="Proteomes" id="UP000092321"/>
    </source>
</evidence>
<dbReference type="PANTHER" id="PTHR20963">
    <property type="entry name" value="MULTIPLE INOSITOL POLYPHOSPHATE PHOSPHATASE-RELATED"/>
    <property type="match status" value="1"/>
</dbReference>
<keyword evidence="6" id="KW-1015">Disulfide bond</keyword>
<dbReference type="Proteomes" id="UP000092321">
    <property type="component" value="Unassembled WGS sequence"/>
</dbReference>
<protein>
    <recommendedName>
        <fullName evidence="2">acid phosphatase</fullName>
        <ecNumber evidence="2">3.1.3.2</ecNumber>
    </recommendedName>
</protein>
<sequence>MQLQLYIAAAFLAITCCSSKSIAELQKEQEYILPYLGGSSPYMPMKNKRFIDLELPETCKLNSVQLSQRHFSRYPTASANKLIKALYTSVESYKKKVGALNGSLSFFNDDQYEYFVTDEDSQLGELTKVSNSRPNKYTGETCAREFGYDFYHRYGSLLNDNETLTVFASDSDRVKDTAKYFAEGFTQSTNNNITILVISEDASAGANTLTPYKSCNTFNSTYNDDLLDTFFANRSATLKGIQTRLADENPGLNLTIANVENIYDYCSFELNVKGFSEMCNVLTRDEFTMFDYEASLDHYYSYMNPTPNSAAVASLLLNNSIELLTRSNGNKLNLAWHHDTDINNFLSLALFNETNNNYMSLDEIDFWFPFRREDFTPMGGNIILEDYTCGNETYVRYIINDSVYPLNDCNNGPGYGCKLDNFIERAEALMSGLDFITDCEISSEYPQELTFWWDYKTNSTAYETFA</sequence>
<feature type="chain" id="PRO_5008598781" description="acid phosphatase" evidence="7">
    <location>
        <begin position="20"/>
        <end position="466"/>
    </location>
</feature>
<dbReference type="InterPro" id="IPR029033">
    <property type="entry name" value="His_PPase_superfam"/>
</dbReference>
<evidence type="ECO:0000256" key="4">
    <source>
        <dbReference type="ARBA" id="ARBA00023180"/>
    </source>
</evidence>
<feature type="disulfide bond" evidence="6">
    <location>
        <begin position="266"/>
        <end position="279"/>
    </location>
</feature>
<dbReference type="PANTHER" id="PTHR20963:SF18">
    <property type="entry name" value="ACID PHOSPHATASE PHO11-RELATED"/>
    <property type="match status" value="1"/>
</dbReference>
<feature type="active site" description="Nucleophile" evidence="5">
    <location>
        <position position="70"/>
    </location>
</feature>
<organism evidence="8 9">
    <name type="scientific">Hanseniaspora valbyensis NRRL Y-1626</name>
    <dbReference type="NCBI Taxonomy" id="766949"/>
    <lineage>
        <taxon>Eukaryota</taxon>
        <taxon>Fungi</taxon>
        <taxon>Dikarya</taxon>
        <taxon>Ascomycota</taxon>
        <taxon>Saccharomycotina</taxon>
        <taxon>Saccharomycetes</taxon>
        <taxon>Saccharomycodales</taxon>
        <taxon>Saccharomycodaceae</taxon>
        <taxon>Hanseniaspora</taxon>
    </lineage>
</organism>
<dbReference type="AlphaFoldDB" id="A0A1B7TIL4"/>
<dbReference type="Gene3D" id="3.40.50.1240">
    <property type="entry name" value="Phosphoglycerate mutase-like"/>
    <property type="match status" value="1"/>
</dbReference>
<evidence type="ECO:0000256" key="5">
    <source>
        <dbReference type="PIRSR" id="PIRSR000894-1"/>
    </source>
</evidence>
<dbReference type="InterPro" id="IPR000560">
    <property type="entry name" value="His_Pase_clade-2"/>
</dbReference>
<keyword evidence="3" id="KW-0378">Hydrolase</keyword>